<name>A0A222VVW8_9PSEU</name>
<dbReference type="Proteomes" id="UP000199494">
    <property type="component" value="Unassembled WGS sequence"/>
</dbReference>
<evidence type="ECO:0000313" key="2">
    <source>
        <dbReference type="Proteomes" id="UP000199494"/>
    </source>
</evidence>
<gene>
    <name evidence="1" type="ORF">SAMN05421630_104506</name>
</gene>
<dbReference type="STRING" id="530584.SAMN05421630_104506"/>
<dbReference type="KEGG" id="pmad:BAY61_27165"/>
<dbReference type="OrthoDB" id="3579673at2"/>
<protein>
    <submittedName>
        <fullName evidence="1">Uncharacterized protein</fullName>
    </submittedName>
</protein>
<keyword evidence="2" id="KW-1185">Reference proteome</keyword>
<proteinExistence type="predicted"/>
<dbReference type="EMBL" id="FMZE01000004">
    <property type="protein sequence ID" value="SDC93162.1"/>
    <property type="molecule type" value="Genomic_DNA"/>
</dbReference>
<dbReference type="RefSeq" id="WP_091803757.1">
    <property type="nucleotide sequence ID" value="NZ_CP016353.1"/>
</dbReference>
<accession>A0A222VVW8</accession>
<organism evidence="1 2">
    <name type="scientific">Prauserella marina</name>
    <dbReference type="NCBI Taxonomy" id="530584"/>
    <lineage>
        <taxon>Bacteria</taxon>
        <taxon>Bacillati</taxon>
        <taxon>Actinomycetota</taxon>
        <taxon>Actinomycetes</taxon>
        <taxon>Pseudonocardiales</taxon>
        <taxon>Pseudonocardiaceae</taxon>
        <taxon>Prauserella</taxon>
    </lineage>
</organism>
<dbReference type="AlphaFoldDB" id="A0A222VVW8"/>
<reference evidence="1 2" key="1">
    <citation type="submission" date="2016-10" db="EMBL/GenBank/DDBJ databases">
        <authorList>
            <person name="de Groot N.N."/>
        </authorList>
    </citation>
    <scope>NUCLEOTIDE SEQUENCE [LARGE SCALE GENOMIC DNA]</scope>
    <source>
        <strain evidence="1 2">CGMCC 4.5506</strain>
    </source>
</reference>
<evidence type="ECO:0000313" key="1">
    <source>
        <dbReference type="EMBL" id="SDC93162.1"/>
    </source>
</evidence>
<sequence length="309" mass="33626">MIWLAWRQHRVKIAVLGAVFLVLAGGYVAMGFGMRNTLTADVLPHCFTGSDPARCGAWAELIFGIRNYAAVLFPLLPALAGMFLGAPLVAGEFEHHTFRFAWTQDVARGRWLRSRLLFLGSCSVLFGAVFAAAYAWWYAPGLEREGWYETFDFGLVSFPATCLFGFLLGVAAGALTRRTLAGMAITLGVFLPLFVAVKNFVRPYYLEPVLAPSPGIGSLRTGSPVFVDAGGAVHERAAAFDRAGIPDPGPINGSTELTDAMAAKGFFERYPIQPADRFWTLQAIEAGLFLTLAAGCVALTFWFVNRRLN</sequence>